<evidence type="ECO:0000313" key="9">
    <source>
        <dbReference type="EMBL" id="MFI0796222.1"/>
    </source>
</evidence>
<evidence type="ECO:0000259" key="7">
    <source>
        <dbReference type="Pfam" id="PF04542"/>
    </source>
</evidence>
<gene>
    <name evidence="9" type="ORF">ACH4OY_26585</name>
</gene>
<dbReference type="NCBIfam" id="TIGR02937">
    <property type="entry name" value="sigma70-ECF"/>
    <property type="match status" value="1"/>
</dbReference>
<feature type="region of interest" description="Disordered" evidence="6">
    <location>
        <begin position="168"/>
        <end position="187"/>
    </location>
</feature>
<dbReference type="Gene3D" id="1.10.10.10">
    <property type="entry name" value="Winged helix-like DNA-binding domain superfamily/Winged helix DNA-binding domain"/>
    <property type="match status" value="1"/>
</dbReference>
<accession>A0ABW7SVC1</accession>
<protein>
    <submittedName>
        <fullName evidence="9">SigE family RNA polymerase sigma factor</fullName>
    </submittedName>
</protein>
<dbReference type="PANTHER" id="PTHR43133:SF50">
    <property type="entry name" value="ECF RNA POLYMERASE SIGMA FACTOR SIGM"/>
    <property type="match status" value="1"/>
</dbReference>
<evidence type="ECO:0000256" key="5">
    <source>
        <dbReference type="ARBA" id="ARBA00023163"/>
    </source>
</evidence>
<evidence type="ECO:0000256" key="1">
    <source>
        <dbReference type="ARBA" id="ARBA00010641"/>
    </source>
</evidence>
<dbReference type="InterPro" id="IPR013249">
    <property type="entry name" value="RNA_pol_sigma70_r4_t2"/>
</dbReference>
<evidence type="ECO:0000256" key="6">
    <source>
        <dbReference type="SAM" id="MobiDB-lite"/>
    </source>
</evidence>
<evidence type="ECO:0000256" key="2">
    <source>
        <dbReference type="ARBA" id="ARBA00023015"/>
    </source>
</evidence>
<dbReference type="Pfam" id="PF08281">
    <property type="entry name" value="Sigma70_r4_2"/>
    <property type="match status" value="1"/>
</dbReference>
<keyword evidence="10" id="KW-1185">Reference proteome</keyword>
<dbReference type="InterPro" id="IPR039425">
    <property type="entry name" value="RNA_pol_sigma-70-like"/>
</dbReference>
<evidence type="ECO:0000259" key="8">
    <source>
        <dbReference type="Pfam" id="PF08281"/>
    </source>
</evidence>
<comment type="caution">
    <text evidence="9">The sequence shown here is derived from an EMBL/GenBank/DDBJ whole genome shotgun (WGS) entry which is preliminary data.</text>
</comment>
<dbReference type="Proteomes" id="UP001611075">
    <property type="component" value="Unassembled WGS sequence"/>
</dbReference>
<evidence type="ECO:0000256" key="4">
    <source>
        <dbReference type="ARBA" id="ARBA00023125"/>
    </source>
</evidence>
<keyword evidence="2" id="KW-0805">Transcription regulation</keyword>
<sequence>MSTDDDQEFVEYVSTALGRLRRSAYLLCGDAHRGDDIVQSTLVAVYLRWSKVKAVDNIDGYVHRILVRRYLDETRRSWARVLLAWRMPESPAPAGAGVEDADAVRSALGTLSRGQRSVLVLRFFCDMSVQQTADALGCSVGSVKSQTSRGLAALRGLLGAQWLDAAPTPARPAPFDNDRPFATGSVR</sequence>
<evidence type="ECO:0000313" key="10">
    <source>
        <dbReference type="Proteomes" id="UP001611075"/>
    </source>
</evidence>
<feature type="domain" description="RNA polymerase sigma-70 region 2" evidence="7">
    <location>
        <begin position="17"/>
        <end position="78"/>
    </location>
</feature>
<dbReference type="SUPFAM" id="SSF88946">
    <property type="entry name" value="Sigma2 domain of RNA polymerase sigma factors"/>
    <property type="match status" value="1"/>
</dbReference>
<dbReference type="EMBL" id="JBIRPU010000025">
    <property type="protein sequence ID" value="MFI0796222.1"/>
    <property type="molecule type" value="Genomic_DNA"/>
</dbReference>
<dbReference type="Gene3D" id="1.10.1740.10">
    <property type="match status" value="1"/>
</dbReference>
<dbReference type="InterPro" id="IPR013325">
    <property type="entry name" value="RNA_pol_sigma_r2"/>
</dbReference>
<dbReference type="RefSeq" id="WP_396684138.1">
    <property type="nucleotide sequence ID" value="NZ_JBIRPU010000025.1"/>
</dbReference>
<dbReference type="InterPro" id="IPR014284">
    <property type="entry name" value="RNA_pol_sigma-70_dom"/>
</dbReference>
<dbReference type="SUPFAM" id="SSF88659">
    <property type="entry name" value="Sigma3 and sigma4 domains of RNA polymerase sigma factors"/>
    <property type="match status" value="1"/>
</dbReference>
<dbReference type="InterPro" id="IPR013324">
    <property type="entry name" value="RNA_pol_sigma_r3/r4-like"/>
</dbReference>
<organism evidence="9 10">
    <name type="scientific">Micromonospora rubida</name>
    <dbReference type="NCBI Taxonomy" id="2697657"/>
    <lineage>
        <taxon>Bacteria</taxon>
        <taxon>Bacillati</taxon>
        <taxon>Actinomycetota</taxon>
        <taxon>Actinomycetes</taxon>
        <taxon>Micromonosporales</taxon>
        <taxon>Micromonosporaceae</taxon>
        <taxon>Micromonospora</taxon>
    </lineage>
</organism>
<dbReference type="Pfam" id="PF04542">
    <property type="entry name" value="Sigma70_r2"/>
    <property type="match status" value="1"/>
</dbReference>
<dbReference type="InterPro" id="IPR036388">
    <property type="entry name" value="WH-like_DNA-bd_sf"/>
</dbReference>
<dbReference type="InterPro" id="IPR007627">
    <property type="entry name" value="RNA_pol_sigma70_r2"/>
</dbReference>
<comment type="similarity">
    <text evidence="1">Belongs to the sigma-70 factor family. ECF subfamily.</text>
</comment>
<dbReference type="PANTHER" id="PTHR43133">
    <property type="entry name" value="RNA POLYMERASE ECF-TYPE SIGMA FACTO"/>
    <property type="match status" value="1"/>
</dbReference>
<keyword evidence="4" id="KW-0238">DNA-binding</keyword>
<keyword evidence="3" id="KW-0731">Sigma factor</keyword>
<dbReference type="InterPro" id="IPR014325">
    <property type="entry name" value="RNA_pol_sigma-E_actinobac"/>
</dbReference>
<proteinExistence type="inferred from homology"/>
<dbReference type="CDD" id="cd06171">
    <property type="entry name" value="Sigma70_r4"/>
    <property type="match status" value="1"/>
</dbReference>
<feature type="domain" description="RNA polymerase sigma factor 70 region 4 type 2" evidence="8">
    <location>
        <begin position="102"/>
        <end position="154"/>
    </location>
</feature>
<keyword evidence="5" id="KW-0804">Transcription</keyword>
<evidence type="ECO:0000256" key="3">
    <source>
        <dbReference type="ARBA" id="ARBA00023082"/>
    </source>
</evidence>
<dbReference type="NCBIfam" id="TIGR02983">
    <property type="entry name" value="SigE-fam_strep"/>
    <property type="match status" value="1"/>
</dbReference>
<name>A0ABW7SVC1_9ACTN</name>
<reference evidence="9 10" key="1">
    <citation type="submission" date="2024-10" db="EMBL/GenBank/DDBJ databases">
        <title>The Natural Products Discovery Center: Release of the First 8490 Sequenced Strains for Exploring Actinobacteria Biosynthetic Diversity.</title>
        <authorList>
            <person name="Kalkreuter E."/>
            <person name="Kautsar S.A."/>
            <person name="Yang D."/>
            <person name="Bader C.D."/>
            <person name="Teijaro C.N."/>
            <person name="Fluegel L."/>
            <person name="Davis C.M."/>
            <person name="Simpson J.R."/>
            <person name="Lauterbach L."/>
            <person name="Steele A.D."/>
            <person name="Gui C."/>
            <person name="Meng S."/>
            <person name="Li G."/>
            <person name="Viehrig K."/>
            <person name="Ye F."/>
            <person name="Su P."/>
            <person name="Kiefer A.F."/>
            <person name="Nichols A."/>
            <person name="Cepeda A.J."/>
            <person name="Yan W."/>
            <person name="Fan B."/>
            <person name="Jiang Y."/>
            <person name="Adhikari A."/>
            <person name="Zheng C.-J."/>
            <person name="Schuster L."/>
            <person name="Cowan T.M."/>
            <person name="Smanski M.J."/>
            <person name="Chevrette M.G."/>
            <person name="De Carvalho L.P.S."/>
            <person name="Shen B."/>
        </authorList>
    </citation>
    <scope>NUCLEOTIDE SEQUENCE [LARGE SCALE GENOMIC DNA]</scope>
    <source>
        <strain evidence="9 10">NPDC021253</strain>
    </source>
</reference>